<keyword evidence="5 6" id="KW-0472">Membrane</keyword>
<dbReference type="Pfam" id="PF12704">
    <property type="entry name" value="MacB_PCD"/>
    <property type="match status" value="2"/>
</dbReference>
<gene>
    <name evidence="9" type="ORF">Q0590_35640</name>
</gene>
<evidence type="ECO:0000256" key="4">
    <source>
        <dbReference type="ARBA" id="ARBA00022989"/>
    </source>
</evidence>
<dbReference type="EMBL" id="JAUKPO010000077">
    <property type="protein sequence ID" value="MDO1451661.1"/>
    <property type="molecule type" value="Genomic_DNA"/>
</dbReference>
<keyword evidence="2" id="KW-1003">Cell membrane</keyword>
<evidence type="ECO:0000256" key="1">
    <source>
        <dbReference type="ARBA" id="ARBA00004651"/>
    </source>
</evidence>
<reference evidence="9" key="1">
    <citation type="submission" date="2023-07" db="EMBL/GenBank/DDBJ databases">
        <title>The genome sequence of Rhodocytophaga aerolata KACC 12507.</title>
        <authorList>
            <person name="Zhang X."/>
        </authorList>
    </citation>
    <scope>NUCLEOTIDE SEQUENCE</scope>
    <source>
        <strain evidence="9">KACC 12507</strain>
    </source>
</reference>
<keyword evidence="4 6" id="KW-1133">Transmembrane helix</keyword>
<sequence length="788" mass="89075">MFQNFLQTTFRNLWKNKLYSLINIGGLAVGMMASILLFLWVQEELSYNSFHQNTDRLYRVVTSIGTADSKQTWASSTASLAPFAAREIPGIEQTVRFIPNWEVSLFTYQDKKFKESTCAYADPSFFTLFNFPFVKGNPQQPFPNNQSIIITESIASKYFGKEDPIGKVIRTNDKEDFMISGVIKNIPANSSIQFDIFFPFDILVKRYTPNIYWKSLETDWGNFGYQTYFLLSPNASLPAIEQKLTGLQRKHNAYDHSSVYSLQAFSTIHLYHPDGSDGRIQMVRIFFIVALVILLIACINYVNLATARATNRAKEVSIRKIIGANRPQLLAQFLGESAFTVLSALLLALLLIQWIIPAYNELTDKHMVLRLTDPTLLTTVGMTLFATLLLAGIYPALLLSSFQPLQVMKGKLLAGSGNASFRKILVVTQFTFSVALIISNFIIGSQLQYIRSKELGYTKENVFTVDMRGEMNKHYQGIKSELLKQPGVMEVTSAAGNLLQIGNSTGDTDWDGKAPKSTFMVHAMAIEEDFLEMFDMHLTEGQNFTGSKADSTHYILNETAVKQAGIQDPIGKRFKLWVTEGTIIGVVKDFHFSSMHNKIEPAVFLYRPEWHWQLYIKTTGKEAPKAIAAAEKLWKQYNPAFPFEYKFMDQAYDQMYKSDQRTGKLFNYFAAITIIISCLGLFGLATYTAEQRTKEIGIRKVLGASVSNITLLLSKDFLKLVLIAFLIATPIAWYLMNQWLENFAYQIDISFWVFLLAGFLAIVIALLTVSYQAIKAALANPVKSLRNE</sequence>
<evidence type="ECO:0000313" key="10">
    <source>
        <dbReference type="Proteomes" id="UP001168528"/>
    </source>
</evidence>
<dbReference type="RefSeq" id="WP_302042458.1">
    <property type="nucleotide sequence ID" value="NZ_JAUKPO010000077.1"/>
</dbReference>
<evidence type="ECO:0000256" key="2">
    <source>
        <dbReference type="ARBA" id="ARBA00022475"/>
    </source>
</evidence>
<feature type="transmembrane region" description="Helical" evidence="6">
    <location>
        <begin position="751"/>
        <end position="774"/>
    </location>
</feature>
<comment type="caution">
    <text evidence="9">The sequence shown here is derived from an EMBL/GenBank/DDBJ whole genome shotgun (WGS) entry which is preliminary data.</text>
</comment>
<feature type="transmembrane region" description="Helical" evidence="6">
    <location>
        <begin position="285"/>
        <end position="304"/>
    </location>
</feature>
<accession>A0ABT8RIW9</accession>
<dbReference type="Pfam" id="PF02687">
    <property type="entry name" value="FtsX"/>
    <property type="match status" value="2"/>
</dbReference>
<dbReference type="InterPro" id="IPR025857">
    <property type="entry name" value="MacB_PCD"/>
</dbReference>
<dbReference type="PANTHER" id="PTHR30572">
    <property type="entry name" value="MEMBRANE COMPONENT OF TRANSPORTER-RELATED"/>
    <property type="match status" value="1"/>
</dbReference>
<feature type="domain" description="MacB-like periplasmic core" evidence="8">
    <location>
        <begin position="432"/>
        <end position="629"/>
    </location>
</feature>
<keyword evidence="10" id="KW-1185">Reference proteome</keyword>
<dbReference type="PANTHER" id="PTHR30572:SF18">
    <property type="entry name" value="ABC-TYPE MACROLIDE FAMILY EXPORT SYSTEM PERMEASE COMPONENT 2"/>
    <property type="match status" value="1"/>
</dbReference>
<evidence type="ECO:0000313" key="9">
    <source>
        <dbReference type="EMBL" id="MDO1451661.1"/>
    </source>
</evidence>
<feature type="domain" description="ABC3 transporter permease C-terminal" evidence="7">
    <location>
        <begin position="669"/>
        <end position="778"/>
    </location>
</feature>
<comment type="subcellular location">
    <subcellularLocation>
        <location evidence="1">Cell membrane</location>
        <topology evidence="1">Multi-pass membrane protein</topology>
    </subcellularLocation>
</comment>
<proteinExistence type="predicted"/>
<dbReference type="Proteomes" id="UP001168528">
    <property type="component" value="Unassembled WGS sequence"/>
</dbReference>
<evidence type="ECO:0000256" key="5">
    <source>
        <dbReference type="ARBA" id="ARBA00023136"/>
    </source>
</evidence>
<feature type="domain" description="ABC3 transporter permease C-terminal" evidence="7">
    <location>
        <begin position="288"/>
        <end position="404"/>
    </location>
</feature>
<feature type="transmembrane region" description="Helical" evidence="6">
    <location>
        <begin position="21"/>
        <end position="41"/>
    </location>
</feature>
<feature type="transmembrane region" description="Helical" evidence="6">
    <location>
        <begin position="329"/>
        <end position="356"/>
    </location>
</feature>
<evidence type="ECO:0000256" key="3">
    <source>
        <dbReference type="ARBA" id="ARBA00022692"/>
    </source>
</evidence>
<dbReference type="InterPro" id="IPR003838">
    <property type="entry name" value="ABC3_permease_C"/>
</dbReference>
<organism evidence="9 10">
    <name type="scientific">Rhodocytophaga aerolata</name>
    <dbReference type="NCBI Taxonomy" id="455078"/>
    <lineage>
        <taxon>Bacteria</taxon>
        <taxon>Pseudomonadati</taxon>
        <taxon>Bacteroidota</taxon>
        <taxon>Cytophagia</taxon>
        <taxon>Cytophagales</taxon>
        <taxon>Rhodocytophagaceae</taxon>
        <taxon>Rhodocytophaga</taxon>
    </lineage>
</organism>
<feature type="transmembrane region" description="Helical" evidence="6">
    <location>
        <begin position="376"/>
        <end position="399"/>
    </location>
</feature>
<feature type="transmembrane region" description="Helical" evidence="6">
    <location>
        <begin position="717"/>
        <end position="736"/>
    </location>
</feature>
<keyword evidence="3 6" id="KW-0812">Transmembrane</keyword>
<evidence type="ECO:0000256" key="6">
    <source>
        <dbReference type="SAM" id="Phobius"/>
    </source>
</evidence>
<name>A0ABT8RIW9_9BACT</name>
<dbReference type="InterPro" id="IPR050250">
    <property type="entry name" value="Macrolide_Exporter_MacB"/>
</dbReference>
<feature type="domain" description="MacB-like periplasmic core" evidence="8">
    <location>
        <begin position="20"/>
        <end position="245"/>
    </location>
</feature>
<protein>
    <submittedName>
        <fullName evidence="9">ABC transporter permease</fullName>
    </submittedName>
</protein>
<evidence type="ECO:0000259" key="8">
    <source>
        <dbReference type="Pfam" id="PF12704"/>
    </source>
</evidence>
<feature type="transmembrane region" description="Helical" evidence="6">
    <location>
        <begin position="665"/>
        <end position="689"/>
    </location>
</feature>
<evidence type="ECO:0000259" key="7">
    <source>
        <dbReference type="Pfam" id="PF02687"/>
    </source>
</evidence>